<proteinExistence type="predicted"/>
<dbReference type="AlphaFoldDB" id="A0A061S0H5"/>
<gene>
    <name evidence="1" type="ORF">TSPGSL018_20204</name>
</gene>
<dbReference type="PANTHER" id="PTHR36342">
    <property type="entry name" value="PTB DOMAIN ENGULFMENT ADAPTER"/>
    <property type="match status" value="1"/>
</dbReference>
<sequence length="225" mass="25321">MELANFRRVCCFARVNSSVTGITPKSNRPKVYVYKTPLIGLESLTRSFGSMYPRQLKHSLTVVVLPNFECEASDFLPRDPTSLETALKMLAGQSVEGHLRRRKLRRLPTANCWYVGECVVDDPCKAIDEFNRQVALFSWGCFCSGEQVQYRERGAGISCRVPDPTLRVLYFRAKRFNGTILTATSLPPFPPTSFAELNTQLGSTVHEYACSETTAGHIQMLWLSI</sequence>
<reference evidence="1" key="1">
    <citation type="submission" date="2014-05" db="EMBL/GenBank/DDBJ databases">
        <title>The transcriptome of the halophilic microalga Tetraselmis sp. GSL018 isolated from the Great Salt Lake, Utah.</title>
        <authorList>
            <person name="Jinkerson R.E."/>
            <person name="D'Adamo S."/>
            <person name="Posewitz M.C."/>
        </authorList>
    </citation>
    <scope>NUCLEOTIDE SEQUENCE</scope>
    <source>
        <strain evidence="1">GSL018</strain>
    </source>
</reference>
<organism evidence="1">
    <name type="scientific">Tetraselmis sp. GSL018</name>
    <dbReference type="NCBI Taxonomy" id="582737"/>
    <lineage>
        <taxon>Eukaryota</taxon>
        <taxon>Viridiplantae</taxon>
        <taxon>Chlorophyta</taxon>
        <taxon>core chlorophytes</taxon>
        <taxon>Chlorodendrophyceae</taxon>
        <taxon>Chlorodendrales</taxon>
        <taxon>Chlorodendraceae</taxon>
        <taxon>Tetraselmis</taxon>
    </lineage>
</organism>
<protein>
    <submittedName>
        <fullName evidence="1">Uncharacterized protein</fullName>
    </submittedName>
</protein>
<dbReference type="EMBL" id="GBEZ01009142">
    <property type="protein sequence ID" value="JAC76430.1"/>
    <property type="molecule type" value="Transcribed_RNA"/>
</dbReference>
<evidence type="ECO:0000313" key="1">
    <source>
        <dbReference type="EMBL" id="JAC76430.1"/>
    </source>
</evidence>
<dbReference type="PANTHER" id="PTHR36342:SF1">
    <property type="entry name" value="PTB DOMAIN ENGULFMENT ADAPTER"/>
    <property type="match status" value="1"/>
</dbReference>
<accession>A0A061S0H5</accession>
<name>A0A061S0H5_9CHLO</name>